<protein>
    <submittedName>
        <fullName evidence="4">Transcriptional regulator</fullName>
    </submittedName>
</protein>
<dbReference type="Pfam" id="PF00440">
    <property type="entry name" value="TetR_N"/>
    <property type="match status" value="1"/>
</dbReference>
<dbReference type="PANTHER" id="PTHR30055:SF226">
    <property type="entry name" value="HTH-TYPE TRANSCRIPTIONAL REGULATOR PKSA"/>
    <property type="match status" value="1"/>
</dbReference>
<dbReference type="Gene3D" id="1.10.357.10">
    <property type="entry name" value="Tetracycline Repressor, domain 2"/>
    <property type="match status" value="1"/>
</dbReference>
<reference evidence="4 5" key="1">
    <citation type="journal article" date="2018" name="Nat. Biotechnol.">
        <title>A standardized bacterial taxonomy based on genome phylogeny substantially revises the tree of life.</title>
        <authorList>
            <person name="Parks D.H."/>
            <person name="Chuvochina M."/>
            <person name="Waite D.W."/>
            <person name="Rinke C."/>
            <person name="Skarshewski A."/>
            <person name="Chaumeil P.A."/>
            <person name="Hugenholtz P."/>
        </authorList>
    </citation>
    <scope>NUCLEOTIDE SEQUENCE [LARGE SCALE GENOMIC DNA]</scope>
    <source>
        <strain evidence="4">UBA11247</strain>
    </source>
</reference>
<evidence type="ECO:0000313" key="5">
    <source>
        <dbReference type="Proteomes" id="UP000261739"/>
    </source>
</evidence>
<dbReference type="InterPro" id="IPR001647">
    <property type="entry name" value="HTH_TetR"/>
</dbReference>
<evidence type="ECO:0000313" key="4">
    <source>
        <dbReference type="EMBL" id="HCT14490.1"/>
    </source>
</evidence>
<organism evidence="4 5">
    <name type="scientific">Corynebacterium nuruki</name>
    <dbReference type="NCBI Taxonomy" id="1032851"/>
    <lineage>
        <taxon>Bacteria</taxon>
        <taxon>Bacillati</taxon>
        <taxon>Actinomycetota</taxon>
        <taxon>Actinomycetes</taxon>
        <taxon>Mycobacteriales</taxon>
        <taxon>Corynebacteriaceae</taxon>
        <taxon>Corynebacterium</taxon>
    </lineage>
</organism>
<feature type="domain" description="HTH tetR-type" evidence="3">
    <location>
        <begin position="14"/>
        <end position="74"/>
    </location>
</feature>
<dbReference type="InterPro" id="IPR050109">
    <property type="entry name" value="HTH-type_TetR-like_transc_reg"/>
</dbReference>
<evidence type="ECO:0000256" key="2">
    <source>
        <dbReference type="PROSITE-ProRule" id="PRU00335"/>
    </source>
</evidence>
<evidence type="ECO:0000256" key="1">
    <source>
        <dbReference type="ARBA" id="ARBA00023125"/>
    </source>
</evidence>
<dbReference type="PROSITE" id="PS50977">
    <property type="entry name" value="HTH_TETR_2"/>
    <property type="match status" value="1"/>
</dbReference>
<name>A0A3D4T163_9CORY</name>
<dbReference type="GO" id="GO:0003700">
    <property type="term" value="F:DNA-binding transcription factor activity"/>
    <property type="evidence" value="ECO:0007669"/>
    <property type="project" value="TreeGrafter"/>
</dbReference>
<keyword evidence="1 2" id="KW-0238">DNA-binding</keyword>
<comment type="caution">
    <text evidence="4">The sequence shown here is derived from an EMBL/GenBank/DDBJ whole genome shotgun (WGS) entry which is preliminary data.</text>
</comment>
<sequence>MPKISADTLEEHRSKVMKDLLDGTERILLSHGSRRLTTAAVAAEAGIARNSIYRYVRSIDDLVEMVLTRGFEEWTAQVQAGADAAPDARSAVIAYVRSNLTQAFSGQHELQQALPASELTPSARERIGMMHRGIAAVLRNSVAGLDSPNPDLVASAVGALVDRAVTSSDSVDSPEDAARITAFTCAAAAAVVDADLTGATAVTDSSTPVSAAPDTPVDPA</sequence>
<dbReference type="PANTHER" id="PTHR30055">
    <property type="entry name" value="HTH-TYPE TRANSCRIPTIONAL REGULATOR RUTR"/>
    <property type="match status" value="1"/>
</dbReference>
<gene>
    <name evidence="4" type="ORF">DIW82_06785</name>
</gene>
<dbReference type="InterPro" id="IPR009057">
    <property type="entry name" value="Homeodomain-like_sf"/>
</dbReference>
<dbReference type="AlphaFoldDB" id="A0A3D4T163"/>
<dbReference type="SUPFAM" id="SSF46689">
    <property type="entry name" value="Homeodomain-like"/>
    <property type="match status" value="1"/>
</dbReference>
<dbReference type="GO" id="GO:0000976">
    <property type="term" value="F:transcription cis-regulatory region binding"/>
    <property type="evidence" value="ECO:0007669"/>
    <property type="project" value="TreeGrafter"/>
</dbReference>
<dbReference type="Proteomes" id="UP000261739">
    <property type="component" value="Unassembled WGS sequence"/>
</dbReference>
<feature type="DNA-binding region" description="H-T-H motif" evidence="2">
    <location>
        <begin position="37"/>
        <end position="56"/>
    </location>
</feature>
<dbReference type="EMBL" id="DQID01000177">
    <property type="protein sequence ID" value="HCT14490.1"/>
    <property type="molecule type" value="Genomic_DNA"/>
</dbReference>
<evidence type="ECO:0000259" key="3">
    <source>
        <dbReference type="PROSITE" id="PS50977"/>
    </source>
</evidence>
<proteinExistence type="predicted"/>
<dbReference type="RefSeq" id="WP_273051744.1">
    <property type="nucleotide sequence ID" value="NZ_DAITTW010000022.1"/>
</dbReference>
<accession>A0A3D4T163</accession>
<dbReference type="STRING" id="863239.GCA_000213935_00477"/>